<feature type="compositionally biased region" description="Low complexity" evidence="1">
    <location>
        <begin position="16"/>
        <end position="29"/>
    </location>
</feature>
<dbReference type="OrthoDB" id="2738599at2759"/>
<organism evidence="2 6">
    <name type="scientific">Trametes pubescens</name>
    <name type="common">White-rot fungus</name>
    <dbReference type="NCBI Taxonomy" id="154538"/>
    <lineage>
        <taxon>Eukaryota</taxon>
        <taxon>Fungi</taxon>
        <taxon>Dikarya</taxon>
        <taxon>Basidiomycota</taxon>
        <taxon>Agaricomycotina</taxon>
        <taxon>Agaricomycetes</taxon>
        <taxon>Polyporales</taxon>
        <taxon>Polyporaceae</taxon>
        <taxon>Trametes</taxon>
    </lineage>
</organism>
<evidence type="ECO:0000313" key="2">
    <source>
        <dbReference type="EMBL" id="OJT09451.1"/>
    </source>
</evidence>
<protein>
    <submittedName>
        <fullName evidence="2">Uncharacterized protein</fullName>
    </submittedName>
</protein>
<dbReference type="EMBL" id="MNAD01000519">
    <property type="protein sequence ID" value="OJT12129.1"/>
    <property type="molecule type" value="Genomic_DNA"/>
</dbReference>
<accession>A0A1M2VPC1</accession>
<proteinExistence type="predicted"/>
<dbReference type="EMBL" id="MNAD01000914">
    <property type="protein sequence ID" value="OJT09451.1"/>
    <property type="molecule type" value="Genomic_DNA"/>
</dbReference>
<dbReference type="Proteomes" id="UP000184267">
    <property type="component" value="Unassembled WGS sequence"/>
</dbReference>
<feature type="region of interest" description="Disordered" evidence="1">
    <location>
        <begin position="204"/>
        <end position="230"/>
    </location>
</feature>
<keyword evidence="6" id="KW-1185">Reference proteome</keyword>
<evidence type="ECO:0000313" key="4">
    <source>
        <dbReference type="EMBL" id="OJT12128.1"/>
    </source>
</evidence>
<evidence type="ECO:0000313" key="5">
    <source>
        <dbReference type="EMBL" id="OJT12129.1"/>
    </source>
</evidence>
<name>A0A1M2VPC1_TRAPU</name>
<dbReference type="EMBL" id="MNAD01000520">
    <property type="protein sequence ID" value="OJT12128.1"/>
    <property type="molecule type" value="Genomic_DNA"/>
</dbReference>
<evidence type="ECO:0000256" key="1">
    <source>
        <dbReference type="SAM" id="MobiDB-lite"/>
    </source>
</evidence>
<gene>
    <name evidence="5" type="ORF">TRAPUB_11306</name>
    <name evidence="3" type="ORF">TRAPUB_11325</name>
    <name evidence="4" type="ORF">TRAPUB_11327</name>
    <name evidence="2" type="ORF">TRAPUB_14082</name>
</gene>
<evidence type="ECO:0000313" key="3">
    <source>
        <dbReference type="EMBL" id="OJT12126.1"/>
    </source>
</evidence>
<reference evidence="2 6" key="1">
    <citation type="submission" date="2016-10" db="EMBL/GenBank/DDBJ databases">
        <title>Genome sequence of the basidiomycete white-rot fungus Trametes pubescens.</title>
        <authorList>
            <person name="Makela M.R."/>
            <person name="Granchi Z."/>
            <person name="Peng M."/>
            <person name="De Vries R.P."/>
            <person name="Grigoriev I."/>
            <person name="Riley R."/>
            <person name="Hilden K."/>
        </authorList>
    </citation>
    <scope>NUCLEOTIDE SEQUENCE [LARGE SCALE GENOMIC DNA]</scope>
    <source>
        <strain evidence="2 6">FBCC735</strain>
    </source>
</reference>
<dbReference type="EMBL" id="MNAD01000520">
    <property type="protein sequence ID" value="OJT12126.1"/>
    <property type="molecule type" value="Genomic_DNA"/>
</dbReference>
<comment type="caution">
    <text evidence="2">The sequence shown here is derived from an EMBL/GenBank/DDBJ whole genome shotgun (WGS) entry which is preliminary data.</text>
</comment>
<sequence>MNNIPPPVAPLAHGVEAAPPGAETATPAEDPNKPTLELLIDSWTSPAYGPFTAVMARLEDANTQVNFTIPHVYEDLMGSRDRWRGWLELLDDPAGAGIIPPGLTDKQRDVMRRLARTLIHFSTQSASAEHESDWARFINKLEEYARLEGLTDEVHLAVVMDWARQEHKESRAWRTLHTAHATEMHASSALPNDVNARDTTEVVPDATEDNGCLSDVPSLETVSGSGYGSD</sequence>
<feature type="region of interest" description="Disordered" evidence="1">
    <location>
        <begin position="1"/>
        <end position="33"/>
    </location>
</feature>
<evidence type="ECO:0000313" key="6">
    <source>
        <dbReference type="Proteomes" id="UP000184267"/>
    </source>
</evidence>
<dbReference type="AlphaFoldDB" id="A0A1M2VPC1"/>